<dbReference type="InterPro" id="IPR050153">
    <property type="entry name" value="Metal_Ion_Import_ABC"/>
</dbReference>
<dbReference type="RefSeq" id="WP_087191130.1">
    <property type="nucleotide sequence ID" value="NZ_DBEZYS010000291.1"/>
</dbReference>
<keyword evidence="6" id="KW-1185">Reference proteome</keyword>
<dbReference type="PROSITE" id="PS50893">
    <property type="entry name" value="ABC_TRANSPORTER_2"/>
    <property type="match status" value="1"/>
</dbReference>
<dbReference type="SMART" id="SM00382">
    <property type="entry name" value="AAA"/>
    <property type="match status" value="1"/>
</dbReference>
<comment type="caution">
    <text evidence="5">The sequence shown here is derived from an EMBL/GenBank/DDBJ whole genome shotgun (WGS) entry which is preliminary data.</text>
</comment>
<dbReference type="EMBL" id="WPOC01000004">
    <property type="protein sequence ID" value="MVN14531.1"/>
    <property type="molecule type" value="Genomic_DNA"/>
</dbReference>
<keyword evidence="2" id="KW-0547">Nucleotide-binding</keyword>
<dbReference type="PANTHER" id="PTHR42734:SF19">
    <property type="entry name" value="IRON COMPOUNDS ABC TRANSPORTER, ATP-BINDING PROTEIN"/>
    <property type="match status" value="1"/>
</dbReference>
<dbReference type="FunFam" id="3.40.50.300:FF:000134">
    <property type="entry name" value="Iron-enterobactin ABC transporter ATP-binding protein"/>
    <property type="match status" value="1"/>
</dbReference>
<name>A0A6N8IF96_9ACTN</name>
<gene>
    <name evidence="5" type="ORF">GO738_04040</name>
</gene>
<evidence type="ECO:0000256" key="3">
    <source>
        <dbReference type="ARBA" id="ARBA00022840"/>
    </source>
</evidence>
<dbReference type="InterPro" id="IPR027417">
    <property type="entry name" value="P-loop_NTPase"/>
</dbReference>
<evidence type="ECO:0000256" key="1">
    <source>
        <dbReference type="ARBA" id="ARBA00022448"/>
    </source>
</evidence>
<protein>
    <submittedName>
        <fullName evidence="5">ATP-binding cassette domain-containing protein</fullName>
    </submittedName>
</protein>
<dbReference type="InterPro" id="IPR017871">
    <property type="entry name" value="ABC_transporter-like_CS"/>
</dbReference>
<dbReference type="InterPro" id="IPR003439">
    <property type="entry name" value="ABC_transporter-like_ATP-bd"/>
</dbReference>
<accession>A0A6N8IF96</accession>
<dbReference type="Proteomes" id="UP000468327">
    <property type="component" value="Unassembled WGS sequence"/>
</dbReference>
<sequence>MNARAATPAAPPAPVAASGAPALEVSHLACGYGGVPVLDDVSFALARGRALVLLGPNGVGKTTLFKTILGFLPRLAGDVLIEGEDARGWTRRRYARSVAYVPQTHESAFGFTVREMVLMGRTPSLDGFAGPRRDDERIADAAIEELGLSALADRDCTTLSGGERQMVLVARALAQQPRLLVMDEPCANLDLGNQVVVLRRILALVERGLAVVITSHDPNHAFLLGSDVVCVGRGSGVRAGAAREVLTAEALGSLYGIEVGVGKVSGLHGKTGTACTPFLESERIIL</sequence>
<evidence type="ECO:0000313" key="5">
    <source>
        <dbReference type="EMBL" id="MVN14531.1"/>
    </source>
</evidence>
<dbReference type="Gene3D" id="3.40.50.300">
    <property type="entry name" value="P-loop containing nucleotide triphosphate hydrolases"/>
    <property type="match status" value="1"/>
</dbReference>
<organism evidence="5 6">
    <name type="scientific">Gordonibacter urolithinfaciens</name>
    <dbReference type="NCBI Taxonomy" id="1335613"/>
    <lineage>
        <taxon>Bacteria</taxon>
        <taxon>Bacillati</taxon>
        <taxon>Actinomycetota</taxon>
        <taxon>Coriobacteriia</taxon>
        <taxon>Eggerthellales</taxon>
        <taxon>Eggerthellaceae</taxon>
        <taxon>Gordonibacter</taxon>
    </lineage>
</organism>
<keyword evidence="1" id="KW-0813">Transport</keyword>
<keyword evidence="3 5" id="KW-0067">ATP-binding</keyword>
<reference evidence="5 6" key="1">
    <citation type="submission" date="2019-11" db="EMBL/GenBank/DDBJ databases">
        <title>Whole genome shotgun sequencing (WGS) data from Adlercreutzia equolifaciens ResAG-91, Eggerthella lenta MRI-F36, MRI-F37, MRI-F40, ResAG-49, ResAG-88, ResAG-121, ResAG-145, and Gordonibacter sp. ResAG-5, ResAG-26, ResAG-43, ResAG-50, ResAG-59.</title>
        <authorList>
            <person name="Stoll D.A."/>
            <person name="Danylec N."/>
            <person name="Franz C.M.A.P."/>
            <person name="Huch M."/>
        </authorList>
    </citation>
    <scope>NUCLEOTIDE SEQUENCE [LARGE SCALE GENOMIC DNA]</scope>
    <source>
        <strain evidence="5 6">ResAG-59</strain>
    </source>
</reference>
<evidence type="ECO:0000259" key="4">
    <source>
        <dbReference type="PROSITE" id="PS50893"/>
    </source>
</evidence>
<feature type="domain" description="ABC transporter" evidence="4">
    <location>
        <begin position="23"/>
        <end position="258"/>
    </location>
</feature>
<dbReference type="AlphaFoldDB" id="A0A6N8IF96"/>
<proteinExistence type="predicted"/>
<dbReference type="GO" id="GO:0005524">
    <property type="term" value="F:ATP binding"/>
    <property type="evidence" value="ECO:0007669"/>
    <property type="project" value="UniProtKB-KW"/>
</dbReference>
<dbReference type="PANTHER" id="PTHR42734">
    <property type="entry name" value="METAL TRANSPORT SYSTEM ATP-BINDING PROTEIN TM_0124-RELATED"/>
    <property type="match status" value="1"/>
</dbReference>
<dbReference type="GO" id="GO:0016887">
    <property type="term" value="F:ATP hydrolysis activity"/>
    <property type="evidence" value="ECO:0007669"/>
    <property type="project" value="InterPro"/>
</dbReference>
<dbReference type="PROSITE" id="PS00211">
    <property type="entry name" value="ABC_TRANSPORTER_1"/>
    <property type="match status" value="1"/>
</dbReference>
<evidence type="ECO:0000256" key="2">
    <source>
        <dbReference type="ARBA" id="ARBA00022741"/>
    </source>
</evidence>
<dbReference type="InterPro" id="IPR003593">
    <property type="entry name" value="AAA+_ATPase"/>
</dbReference>
<evidence type="ECO:0000313" key="6">
    <source>
        <dbReference type="Proteomes" id="UP000468327"/>
    </source>
</evidence>
<dbReference type="Pfam" id="PF00005">
    <property type="entry name" value="ABC_tran"/>
    <property type="match status" value="1"/>
</dbReference>
<dbReference type="SUPFAM" id="SSF52540">
    <property type="entry name" value="P-loop containing nucleoside triphosphate hydrolases"/>
    <property type="match status" value="1"/>
</dbReference>